<organism evidence="1 2">
    <name type="scientific">Meganyctiphanes norvegica</name>
    <name type="common">Northern krill</name>
    <name type="synonym">Thysanopoda norvegica</name>
    <dbReference type="NCBI Taxonomy" id="48144"/>
    <lineage>
        <taxon>Eukaryota</taxon>
        <taxon>Metazoa</taxon>
        <taxon>Ecdysozoa</taxon>
        <taxon>Arthropoda</taxon>
        <taxon>Crustacea</taxon>
        <taxon>Multicrustacea</taxon>
        <taxon>Malacostraca</taxon>
        <taxon>Eumalacostraca</taxon>
        <taxon>Eucarida</taxon>
        <taxon>Euphausiacea</taxon>
        <taxon>Euphausiidae</taxon>
        <taxon>Meganyctiphanes</taxon>
    </lineage>
</organism>
<gene>
    <name evidence="1" type="ORF">MNOR_LOCUS35457</name>
</gene>
<dbReference type="EMBL" id="CAXKWB010059266">
    <property type="protein sequence ID" value="CAL4181770.1"/>
    <property type="molecule type" value="Genomic_DNA"/>
</dbReference>
<comment type="caution">
    <text evidence="1">The sequence shown here is derived from an EMBL/GenBank/DDBJ whole genome shotgun (WGS) entry which is preliminary data.</text>
</comment>
<evidence type="ECO:0000313" key="2">
    <source>
        <dbReference type="Proteomes" id="UP001497623"/>
    </source>
</evidence>
<protein>
    <recommendedName>
        <fullName evidence="3">Ankyrin repeat domain-containing protein</fullName>
    </recommendedName>
</protein>
<dbReference type="AlphaFoldDB" id="A0AAV2SE23"/>
<keyword evidence="2" id="KW-1185">Reference proteome</keyword>
<dbReference type="Gene3D" id="1.25.40.20">
    <property type="entry name" value="Ankyrin repeat-containing domain"/>
    <property type="match status" value="1"/>
</dbReference>
<dbReference type="InterPro" id="IPR036770">
    <property type="entry name" value="Ankyrin_rpt-contain_sf"/>
</dbReference>
<dbReference type="SUPFAM" id="SSF48403">
    <property type="entry name" value="Ankyrin repeat"/>
    <property type="match status" value="1"/>
</dbReference>
<name>A0AAV2SE23_MEGNR</name>
<reference evidence="1 2" key="1">
    <citation type="submission" date="2024-05" db="EMBL/GenBank/DDBJ databases">
        <authorList>
            <person name="Wallberg A."/>
        </authorList>
    </citation>
    <scope>NUCLEOTIDE SEQUENCE [LARGE SCALE GENOMIC DNA]</scope>
</reference>
<proteinExistence type="predicted"/>
<evidence type="ECO:0000313" key="1">
    <source>
        <dbReference type="EMBL" id="CAL4181770.1"/>
    </source>
</evidence>
<accession>A0AAV2SE23</accession>
<evidence type="ECO:0008006" key="3">
    <source>
        <dbReference type="Google" id="ProtNLM"/>
    </source>
</evidence>
<sequence length="228" mass="25938">MENLDYPSNVKNPSECEEIVDIIEKMSDLSQSQNWKELFKFLDGVTEEVLKHKDYINHTRLPGDETTQPKLITPLHYASYGKAPKNIIENLLSLGASKTLKTAEGQTAYDIAVHMNMPQDTLDILQVPEDIRKNEEGIKKMEKGLHETILGRSKSLIDKHNMQLPQLSFLYEFGDFWFPIPGMYGGFHVRKCDQGVETESWCRVAGGSGQRHLIDREGNVILTEEGFV</sequence>
<dbReference type="Proteomes" id="UP001497623">
    <property type="component" value="Unassembled WGS sequence"/>
</dbReference>